<comment type="similarity">
    <text evidence="1">Belongs to the enoyl-CoA hydratase/isomerase family.</text>
</comment>
<dbReference type="Gene3D" id="3.90.226.10">
    <property type="entry name" value="2-enoyl-CoA Hydratase, Chain A, domain 1"/>
    <property type="match status" value="1"/>
</dbReference>
<dbReference type="OrthoDB" id="9795613at2"/>
<organism evidence="2 3">
    <name type="scientific">Rhizorhabdus histidinilytica</name>
    <dbReference type="NCBI Taxonomy" id="439228"/>
    <lineage>
        <taxon>Bacteria</taxon>
        <taxon>Pseudomonadati</taxon>
        <taxon>Pseudomonadota</taxon>
        <taxon>Alphaproteobacteria</taxon>
        <taxon>Sphingomonadales</taxon>
        <taxon>Sphingomonadaceae</taxon>
        <taxon>Rhizorhabdus</taxon>
    </lineage>
</organism>
<dbReference type="NCBIfam" id="NF006128">
    <property type="entry name" value="PRK08272.1"/>
    <property type="match status" value="1"/>
</dbReference>
<protein>
    <submittedName>
        <fullName evidence="2">Enoyl-CoA hydratase</fullName>
    </submittedName>
</protein>
<gene>
    <name evidence="2" type="ORF">SAMN06295920_101605</name>
</gene>
<evidence type="ECO:0000313" key="2">
    <source>
        <dbReference type="EMBL" id="SKB30168.1"/>
    </source>
</evidence>
<keyword evidence="3" id="KW-1185">Reference proteome</keyword>
<dbReference type="SUPFAM" id="SSF52096">
    <property type="entry name" value="ClpP/crotonase"/>
    <property type="match status" value="1"/>
</dbReference>
<evidence type="ECO:0000256" key="1">
    <source>
        <dbReference type="ARBA" id="ARBA00005254"/>
    </source>
</evidence>
<dbReference type="STRING" id="439228.SAMN06295920_101605"/>
<dbReference type="InterPro" id="IPR001753">
    <property type="entry name" value="Enoyl-CoA_hydra/iso"/>
</dbReference>
<dbReference type="EMBL" id="FUYM01000001">
    <property type="protein sequence ID" value="SKB30168.1"/>
    <property type="molecule type" value="Genomic_DNA"/>
</dbReference>
<name>A0A1T5A5F9_9SPHN</name>
<dbReference type="PANTHER" id="PTHR43802:SF1">
    <property type="entry name" value="IP11341P-RELATED"/>
    <property type="match status" value="1"/>
</dbReference>
<dbReference type="Pfam" id="PF00378">
    <property type="entry name" value="ECH_1"/>
    <property type="match status" value="1"/>
</dbReference>
<evidence type="ECO:0000313" key="3">
    <source>
        <dbReference type="Proteomes" id="UP000189818"/>
    </source>
</evidence>
<reference evidence="3" key="1">
    <citation type="submission" date="2017-02" db="EMBL/GenBank/DDBJ databases">
        <authorList>
            <person name="Varghese N."/>
            <person name="Submissions S."/>
        </authorList>
    </citation>
    <scope>NUCLEOTIDE SEQUENCE [LARGE SCALE GENOMIC DNA]</scope>
    <source>
        <strain evidence="3">UM2</strain>
    </source>
</reference>
<dbReference type="Proteomes" id="UP000189818">
    <property type="component" value="Unassembled WGS sequence"/>
</dbReference>
<dbReference type="CDD" id="cd06558">
    <property type="entry name" value="crotonase-like"/>
    <property type="match status" value="1"/>
</dbReference>
<accession>A0A1T5A5F9</accession>
<dbReference type="InterPro" id="IPR029045">
    <property type="entry name" value="ClpP/crotonase-like_dom_sf"/>
</dbReference>
<proteinExistence type="inferred from homology"/>
<dbReference type="PANTHER" id="PTHR43802">
    <property type="entry name" value="ENOYL-COA HYDRATASE"/>
    <property type="match status" value="1"/>
</dbReference>
<dbReference type="GO" id="GO:0003824">
    <property type="term" value="F:catalytic activity"/>
    <property type="evidence" value="ECO:0007669"/>
    <property type="project" value="UniProtKB-ARBA"/>
</dbReference>
<sequence length="302" mass="33262">MGMKWLKSTDCVAFDVRDNVARVTLNRPEKRNALSAQTIRELHEALLEADDRRDVNAILLSGAGKDFCAGYDLTDSYGGAAAAAPDYDVDQYRTRAGTLDDDIWNLERQQELTLIMLDLHKPIVAKIQGNCLAGGTDLAFSCDIVLAADDARIGFPAARANGTPPTNLWFYHCGPQWSKRMLFTGDTISGIDAARIGLVLEAYPAEEIDAEADEVVRRIACVDAEILATHKRVINMQMELAGAKLSQRYAAELDARAHLSQGPRRSQFRKDMAEKGLKEALTNRDAPFGNSRVALRARRPVS</sequence>
<dbReference type="AlphaFoldDB" id="A0A1T5A5F9"/>